<keyword evidence="2" id="KW-1185">Reference proteome</keyword>
<gene>
    <name evidence="1" type="ORF">SVUK_LOCUS1912</name>
</gene>
<dbReference type="EMBL" id="UYYB01004060">
    <property type="protein sequence ID" value="VDM66914.1"/>
    <property type="molecule type" value="Genomic_DNA"/>
</dbReference>
<evidence type="ECO:0008006" key="3">
    <source>
        <dbReference type="Google" id="ProtNLM"/>
    </source>
</evidence>
<evidence type="ECO:0000313" key="1">
    <source>
        <dbReference type="EMBL" id="VDM66914.1"/>
    </source>
</evidence>
<dbReference type="InterPro" id="IPR036465">
    <property type="entry name" value="vWFA_dom_sf"/>
</dbReference>
<sequence length="88" mass="9866">MFQDTSKIVTNANLDKLETQFDPFHGTEICEQIPACVKGSDKPLDLALIIDASESLNQLFNEQVEFAVNRLVNNINIHPEAVRPVIMI</sequence>
<dbReference type="SUPFAM" id="SSF53300">
    <property type="entry name" value="vWA-like"/>
    <property type="match status" value="1"/>
</dbReference>
<dbReference type="Proteomes" id="UP000270094">
    <property type="component" value="Unassembled WGS sequence"/>
</dbReference>
<name>A0A3P7IMV0_STRVU</name>
<dbReference type="OrthoDB" id="6022609at2759"/>
<accession>A0A3P7IMV0</accession>
<dbReference type="AlphaFoldDB" id="A0A3P7IMV0"/>
<organism evidence="1 2">
    <name type="scientific">Strongylus vulgaris</name>
    <name type="common">Blood worm</name>
    <dbReference type="NCBI Taxonomy" id="40348"/>
    <lineage>
        <taxon>Eukaryota</taxon>
        <taxon>Metazoa</taxon>
        <taxon>Ecdysozoa</taxon>
        <taxon>Nematoda</taxon>
        <taxon>Chromadorea</taxon>
        <taxon>Rhabditida</taxon>
        <taxon>Rhabditina</taxon>
        <taxon>Rhabditomorpha</taxon>
        <taxon>Strongyloidea</taxon>
        <taxon>Strongylidae</taxon>
        <taxon>Strongylus</taxon>
    </lineage>
</organism>
<proteinExistence type="predicted"/>
<dbReference type="Gene3D" id="3.40.50.410">
    <property type="entry name" value="von Willebrand factor, type A domain"/>
    <property type="match status" value="1"/>
</dbReference>
<protein>
    <recommendedName>
        <fullName evidence="3">VWFA domain-containing protein</fullName>
    </recommendedName>
</protein>
<evidence type="ECO:0000313" key="2">
    <source>
        <dbReference type="Proteomes" id="UP000270094"/>
    </source>
</evidence>
<reference evidence="1 2" key="1">
    <citation type="submission" date="2018-11" db="EMBL/GenBank/DDBJ databases">
        <authorList>
            <consortium name="Pathogen Informatics"/>
        </authorList>
    </citation>
    <scope>NUCLEOTIDE SEQUENCE [LARGE SCALE GENOMIC DNA]</scope>
</reference>